<proteinExistence type="predicted"/>
<name>A0AA90EU16_9BACI</name>
<comment type="caution">
    <text evidence="1">The sequence shown here is derived from an EMBL/GenBank/DDBJ whole genome shotgun (WGS) entry which is preliminary data.</text>
</comment>
<protein>
    <submittedName>
        <fullName evidence="1">Uncharacterized protein</fullName>
    </submittedName>
</protein>
<dbReference type="Proteomes" id="UP001066455">
    <property type="component" value="Unassembled WGS sequence"/>
</dbReference>
<gene>
    <name evidence="1" type="ORF">MOE73_12085</name>
</gene>
<accession>A0AA90EU16</accession>
<sequence length="76" mass="8342">MFLISYVWLHNQIHVVISESTQTHNHALEKLMQQGGAIIEDGCKSNVLGSVTVNGKKSVWPLTKSEGRVMGGKQHG</sequence>
<dbReference type="RefSeq" id="WP_268305394.1">
    <property type="nucleotide sequence ID" value="NZ_JALAXI010000010.1"/>
</dbReference>
<reference evidence="1" key="1">
    <citation type="submission" date="2022-02" db="EMBL/GenBank/DDBJ databases">
        <title>Crop Bioprotection Bacillus Genome Sequencing.</title>
        <authorList>
            <person name="Dunlap C."/>
        </authorList>
    </citation>
    <scope>NUCLEOTIDE SEQUENCE</scope>
    <source>
        <strain evidence="1">T20C14</strain>
    </source>
</reference>
<organism evidence="1 2">
    <name type="scientific">Bacillus haynesii</name>
    <dbReference type="NCBI Taxonomy" id="1925021"/>
    <lineage>
        <taxon>Bacteria</taxon>
        <taxon>Bacillati</taxon>
        <taxon>Bacillota</taxon>
        <taxon>Bacilli</taxon>
        <taxon>Bacillales</taxon>
        <taxon>Bacillaceae</taxon>
        <taxon>Bacillus</taxon>
    </lineage>
</organism>
<evidence type="ECO:0000313" key="1">
    <source>
        <dbReference type="EMBL" id="MCY9280804.1"/>
    </source>
</evidence>
<dbReference type="EMBL" id="JALAXI010000010">
    <property type="protein sequence ID" value="MCY9280804.1"/>
    <property type="molecule type" value="Genomic_DNA"/>
</dbReference>
<dbReference type="AlphaFoldDB" id="A0AA90EU16"/>
<evidence type="ECO:0000313" key="2">
    <source>
        <dbReference type="Proteomes" id="UP001066455"/>
    </source>
</evidence>